<evidence type="ECO:0000313" key="12">
    <source>
        <dbReference type="EMBL" id="QBI52450.1"/>
    </source>
</evidence>
<dbReference type="InterPro" id="IPR050980">
    <property type="entry name" value="2C_sensor_his_kinase"/>
</dbReference>
<dbReference type="GO" id="GO:0000155">
    <property type="term" value="F:phosphorelay sensor kinase activity"/>
    <property type="evidence" value="ECO:0007669"/>
    <property type="project" value="InterPro"/>
</dbReference>
<dbReference type="Gene3D" id="1.10.287.130">
    <property type="match status" value="1"/>
</dbReference>
<dbReference type="SUPFAM" id="SSF55874">
    <property type="entry name" value="ATPase domain of HSP90 chaperone/DNA topoisomerase II/histidine kinase"/>
    <property type="match status" value="1"/>
</dbReference>
<evidence type="ECO:0000313" key="13">
    <source>
        <dbReference type="Proteomes" id="UP000292235"/>
    </source>
</evidence>
<dbReference type="CDD" id="cd00082">
    <property type="entry name" value="HisKA"/>
    <property type="match status" value="1"/>
</dbReference>
<keyword evidence="10" id="KW-0812">Transmembrane</keyword>
<evidence type="ECO:0000256" key="5">
    <source>
        <dbReference type="ARBA" id="ARBA00022553"/>
    </source>
</evidence>
<dbReference type="InterPro" id="IPR003594">
    <property type="entry name" value="HATPase_dom"/>
</dbReference>
<keyword evidence="7 12" id="KW-0418">Kinase</keyword>
<dbReference type="InterPro" id="IPR040868">
    <property type="entry name" value="DraK_HK_N"/>
</dbReference>
<comment type="catalytic activity">
    <reaction evidence="1">
        <text>ATP + protein L-histidine = ADP + protein N-phospho-L-histidine.</text>
        <dbReference type="EC" id="2.7.13.3"/>
    </reaction>
</comment>
<dbReference type="Pfam" id="PF00512">
    <property type="entry name" value="HisKA"/>
    <property type="match status" value="1"/>
</dbReference>
<dbReference type="PRINTS" id="PR00344">
    <property type="entry name" value="BCTRLSENSOR"/>
</dbReference>
<evidence type="ECO:0000256" key="9">
    <source>
        <dbReference type="ARBA" id="ARBA00023026"/>
    </source>
</evidence>
<keyword evidence="8" id="KW-0902">Two-component regulatory system</keyword>
<evidence type="ECO:0000256" key="8">
    <source>
        <dbReference type="ARBA" id="ARBA00023012"/>
    </source>
</evidence>
<evidence type="ECO:0000256" key="7">
    <source>
        <dbReference type="ARBA" id="ARBA00022777"/>
    </source>
</evidence>
<protein>
    <recommendedName>
        <fullName evidence="3">histidine kinase</fullName>
        <ecNumber evidence="3">2.7.13.3</ecNumber>
    </recommendedName>
</protein>
<keyword evidence="6 12" id="KW-0808">Transferase</keyword>
<dbReference type="AlphaFoldDB" id="A0A4P6PXN3"/>
<dbReference type="SMART" id="SM00388">
    <property type="entry name" value="HisKA"/>
    <property type="match status" value="1"/>
</dbReference>
<keyword evidence="9" id="KW-0843">Virulence</keyword>
<dbReference type="SUPFAM" id="SSF47384">
    <property type="entry name" value="Homodimeric domain of signal transducing histidine kinase"/>
    <property type="match status" value="1"/>
</dbReference>
<reference evidence="12 13" key="1">
    <citation type="submission" date="2019-02" db="EMBL/GenBank/DDBJ databases">
        <authorList>
            <person name="Khodamoradi S."/>
            <person name="Hahnke R.L."/>
            <person name="Kaempfer P."/>
            <person name="Schumann P."/>
            <person name="Rohde M."/>
            <person name="Steinert M."/>
            <person name="Luzhetskyy A."/>
            <person name="Wink J."/>
            <person name="Ruckert C."/>
        </authorList>
    </citation>
    <scope>NUCLEOTIDE SEQUENCE [LARGE SCALE GENOMIC DNA]</scope>
    <source>
        <strain evidence="12 13">M2</strain>
    </source>
</reference>
<dbReference type="Pfam" id="PF18092">
    <property type="entry name" value="DraK_HK_N"/>
    <property type="match status" value="1"/>
</dbReference>
<dbReference type="Gene3D" id="3.30.565.10">
    <property type="entry name" value="Histidine kinase-like ATPase, C-terminal domain"/>
    <property type="match status" value="1"/>
</dbReference>
<feature type="transmembrane region" description="Helical" evidence="10">
    <location>
        <begin position="132"/>
        <end position="153"/>
    </location>
</feature>
<feature type="domain" description="Histidine kinase" evidence="11">
    <location>
        <begin position="216"/>
        <end position="418"/>
    </location>
</feature>
<organism evidence="12 13">
    <name type="scientific">Streptomonospora litoralis</name>
    <dbReference type="NCBI Taxonomy" id="2498135"/>
    <lineage>
        <taxon>Bacteria</taxon>
        <taxon>Bacillati</taxon>
        <taxon>Actinomycetota</taxon>
        <taxon>Actinomycetes</taxon>
        <taxon>Streptosporangiales</taxon>
        <taxon>Nocardiopsidaceae</taxon>
        <taxon>Streptomonospora</taxon>
    </lineage>
</organism>
<comment type="subcellular location">
    <subcellularLocation>
        <location evidence="2">Cell membrane</location>
        <topology evidence="2">Multi-pass membrane protein</topology>
    </subcellularLocation>
</comment>
<dbReference type="InterPro" id="IPR036097">
    <property type="entry name" value="HisK_dim/P_sf"/>
</dbReference>
<name>A0A4P6PXN3_9ACTN</name>
<dbReference type="GO" id="GO:0005886">
    <property type="term" value="C:plasma membrane"/>
    <property type="evidence" value="ECO:0007669"/>
    <property type="project" value="UniProtKB-SubCell"/>
</dbReference>
<evidence type="ECO:0000256" key="4">
    <source>
        <dbReference type="ARBA" id="ARBA00022475"/>
    </source>
</evidence>
<keyword evidence="10" id="KW-1133">Transmembrane helix</keyword>
<keyword evidence="13" id="KW-1185">Reference proteome</keyword>
<gene>
    <name evidence="12" type="primary">senX2</name>
    <name evidence="12" type="ORF">EKD16_03195</name>
</gene>
<evidence type="ECO:0000256" key="10">
    <source>
        <dbReference type="SAM" id="Phobius"/>
    </source>
</evidence>
<evidence type="ECO:0000256" key="2">
    <source>
        <dbReference type="ARBA" id="ARBA00004651"/>
    </source>
</evidence>
<keyword evidence="10" id="KW-0472">Membrane</keyword>
<dbReference type="EC" id="2.7.13.3" evidence="3"/>
<evidence type="ECO:0000259" key="11">
    <source>
        <dbReference type="PROSITE" id="PS50109"/>
    </source>
</evidence>
<proteinExistence type="predicted"/>
<dbReference type="PANTHER" id="PTHR44936">
    <property type="entry name" value="SENSOR PROTEIN CREC"/>
    <property type="match status" value="1"/>
</dbReference>
<accession>A0A4P6PXN3</accession>
<dbReference type="InterPro" id="IPR005467">
    <property type="entry name" value="His_kinase_dom"/>
</dbReference>
<dbReference type="Proteomes" id="UP000292235">
    <property type="component" value="Chromosome"/>
</dbReference>
<dbReference type="InterPro" id="IPR036890">
    <property type="entry name" value="HATPase_C_sf"/>
</dbReference>
<dbReference type="PANTHER" id="PTHR44936:SF9">
    <property type="entry name" value="SENSOR PROTEIN CREC"/>
    <property type="match status" value="1"/>
</dbReference>
<dbReference type="Pfam" id="PF02518">
    <property type="entry name" value="HATPase_c"/>
    <property type="match status" value="1"/>
</dbReference>
<evidence type="ECO:0000256" key="6">
    <source>
        <dbReference type="ARBA" id="ARBA00022679"/>
    </source>
</evidence>
<dbReference type="InterPro" id="IPR003661">
    <property type="entry name" value="HisK_dim/P_dom"/>
</dbReference>
<evidence type="ECO:0000256" key="3">
    <source>
        <dbReference type="ARBA" id="ARBA00012438"/>
    </source>
</evidence>
<keyword evidence="5" id="KW-0597">Phosphoprotein</keyword>
<dbReference type="RefSeq" id="WP_131097003.1">
    <property type="nucleotide sequence ID" value="NZ_CP036455.1"/>
</dbReference>
<sequence>MRRRMVFSTLVVAVIAVLLLGLPLGALTYTSIYDQAERQLEQEAQVIAAEVDSELEAQNSVDLDRLTEVHPERYIEIRLAATNEVLTAGGWNIDPRAPGGPPTVRATASSTTGNTVTVWRDTDRVREGIVNAWAGIASLSLLAIGVAVGLAMLQARRLTLPLVDLAATAERLGSGIVTPWGHRYGISEADRVAEVLDRSAERIAGLIATERHFATDASHQLRTPLTALSMRLEEIIAEADSPDTVREEGEAALAQTERLVDTVEGLLGRARKSQQPETEPIALDDVLRRFVGEWAPILRKEGRDVVLTGERGLSAVIPATDLTQIVATLVDNGRRHGAGTVTLRTVDGGGSVRVEVSDEGAGVPDDIAGRIFEREITGGEGTGLGLALARHIAESEGARVELIQSQPTTFALFLPPAPGPVSGASASSPV</sequence>
<dbReference type="InterPro" id="IPR004358">
    <property type="entry name" value="Sig_transdc_His_kin-like_C"/>
</dbReference>
<dbReference type="KEGG" id="strr:EKD16_03195"/>
<dbReference type="EMBL" id="CP036455">
    <property type="protein sequence ID" value="QBI52450.1"/>
    <property type="molecule type" value="Genomic_DNA"/>
</dbReference>
<keyword evidence="4" id="KW-1003">Cell membrane</keyword>
<evidence type="ECO:0000256" key="1">
    <source>
        <dbReference type="ARBA" id="ARBA00000085"/>
    </source>
</evidence>
<dbReference type="SMART" id="SM00387">
    <property type="entry name" value="HATPase_c"/>
    <property type="match status" value="1"/>
</dbReference>
<dbReference type="PROSITE" id="PS50109">
    <property type="entry name" value="HIS_KIN"/>
    <property type="match status" value="1"/>
</dbReference>
<dbReference type="OrthoDB" id="5499837at2"/>